<gene>
    <name evidence="2" type="ORF">J2TS6_26330</name>
</gene>
<dbReference type="InterPro" id="IPR002121">
    <property type="entry name" value="HRDC_dom"/>
</dbReference>
<dbReference type="EMBL" id="BORQ01000003">
    <property type="protein sequence ID" value="GIO31492.1"/>
    <property type="molecule type" value="Genomic_DNA"/>
</dbReference>
<organism evidence="2 3">
    <name type="scientific">Paenibacillus albilobatus</name>
    <dbReference type="NCBI Taxonomy" id="2716884"/>
    <lineage>
        <taxon>Bacteria</taxon>
        <taxon>Bacillati</taxon>
        <taxon>Bacillota</taxon>
        <taxon>Bacilli</taxon>
        <taxon>Bacillales</taxon>
        <taxon>Paenibacillaceae</taxon>
        <taxon>Paenibacillus</taxon>
    </lineage>
</organism>
<sequence length="334" mass="39013">MQTVFMNRMVKVSEQGDGMAEVWIDEGEGVWRLGWRDLEDGGREREQVWYEGGSWNEMLHIYRHGLAVKLGEGFRPVIDGIFHDEEEQKGKSQAVQKLYCYSELNYREELYNELCAWRRKKAAAERKAPYFIATNRLLRLISTFVPATLDELLQLPGVGDNKAAEYGGELLEITAGRERSHGFPLDWVQDELDETTYEAWVYKQKEQKYKQDLDKYRTKQQLLQGIRTGKRLVQMEQETGLTRRELVEALEQLEKEGYDAESLIAGELQEMPEAEQEEVWRAFEELGDTLLKPVLHRVYGQEAAAGPLMELRYERLRLIRIRFRKEAEGRRNAG</sequence>
<evidence type="ECO:0000313" key="3">
    <source>
        <dbReference type="Proteomes" id="UP000679779"/>
    </source>
</evidence>
<dbReference type="AlphaFoldDB" id="A0A919XIR9"/>
<dbReference type="SMART" id="SM00341">
    <property type="entry name" value="HRDC"/>
    <property type="match status" value="1"/>
</dbReference>
<dbReference type="GO" id="GO:0003676">
    <property type="term" value="F:nucleic acid binding"/>
    <property type="evidence" value="ECO:0007669"/>
    <property type="project" value="InterPro"/>
</dbReference>
<dbReference type="Gene3D" id="1.10.10.1390">
    <property type="entry name" value="ATP-dependent DNA helicase RecQ"/>
    <property type="match status" value="1"/>
</dbReference>
<keyword evidence="3" id="KW-1185">Reference proteome</keyword>
<dbReference type="InterPro" id="IPR044876">
    <property type="entry name" value="HRDC_dom_sf"/>
</dbReference>
<dbReference type="InterPro" id="IPR010997">
    <property type="entry name" value="HRDC-like_sf"/>
</dbReference>
<dbReference type="SUPFAM" id="SSF47819">
    <property type="entry name" value="HRDC-like"/>
    <property type="match status" value="1"/>
</dbReference>
<dbReference type="RefSeq" id="WP_160043146.1">
    <property type="nucleotide sequence ID" value="NZ_BORQ01000003.1"/>
</dbReference>
<dbReference type="Proteomes" id="UP000679779">
    <property type="component" value="Unassembled WGS sequence"/>
</dbReference>
<feature type="domain" description="HRDC" evidence="1">
    <location>
        <begin position="104"/>
        <end position="184"/>
    </location>
</feature>
<comment type="caution">
    <text evidence="2">The sequence shown here is derived from an EMBL/GenBank/DDBJ whole genome shotgun (WGS) entry which is preliminary data.</text>
</comment>
<evidence type="ECO:0000259" key="1">
    <source>
        <dbReference type="PROSITE" id="PS50967"/>
    </source>
</evidence>
<accession>A0A919XIR9</accession>
<dbReference type="Pfam" id="PF00570">
    <property type="entry name" value="HRDC"/>
    <property type="match status" value="1"/>
</dbReference>
<reference evidence="2" key="1">
    <citation type="submission" date="2021-03" db="EMBL/GenBank/DDBJ databases">
        <title>Antimicrobial resistance genes in bacteria isolated from Japanese honey, and their potential for conferring macrolide and lincosamide resistance in the American foulbrood pathogen Paenibacillus larvae.</title>
        <authorList>
            <person name="Okamoto M."/>
            <person name="Kumagai M."/>
            <person name="Kanamori H."/>
            <person name="Takamatsu D."/>
        </authorList>
    </citation>
    <scope>NUCLEOTIDE SEQUENCE</scope>
    <source>
        <strain evidence="2">J2TS6</strain>
    </source>
</reference>
<dbReference type="Gene3D" id="1.10.150.80">
    <property type="entry name" value="HRDC domain"/>
    <property type="match status" value="1"/>
</dbReference>
<evidence type="ECO:0000313" key="2">
    <source>
        <dbReference type="EMBL" id="GIO31492.1"/>
    </source>
</evidence>
<protein>
    <recommendedName>
        <fullName evidence="1">HRDC domain-containing protein</fullName>
    </recommendedName>
</protein>
<dbReference type="PROSITE" id="PS50967">
    <property type="entry name" value="HRDC"/>
    <property type="match status" value="1"/>
</dbReference>
<dbReference type="GO" id="GO:0000166">
    <property type="term" value="F:nucleotide binding"/>
    <property type="evidence" value="ECO:0007669"/>
    <property type="project" value="InterPro"/>
</dbReference>
<proteinExistence type="predicted"/>
<name>A0A919XIR9_9BACL</name>